<dbReference type="InterPro" id="IPR001190">
    <property type="entry name" value="SRCR"/>
</dbReference>
<dbReference type="InterPro" id="IPR001304">
    <property type="entry name" value="C-type_lectin-like"/>
</dbReference>
<dbReference type="InterPro" id="IPR000742">
    <property type="entry name" value="EGF"/>
</dbReference>
<dbReference type="PROSITE" id="PS01187">
    <property type="entry name" value="EGF_CA"/>
    <property type="match status" value="1"/>
</dbReference>
<dbReference type="PROSITE" id="PS50287">
    <property type="entry name" value="SRCR_2"/>
    <property type="match status" value="1"/>
</dbReference>
<protein>
    <submittedName>
        <fullName evidence="18">Receptor-type tyrosine-protein phosphatase delta-like isoform X10</fullName>
    </submittedName>
</protein>
<gene>
    <name evidence="18" type="ORF">LOD99_762</name>
</gene>
<dbReference type="PROSITE" id="PS50041">
    <property type="entry name" value="C_TYPE_LECTIN_2"/>
    <property type="match status" value="2"/>
</dbReference>
<dbReference type="PROSITE" id="PS00615">
    <property type="entry name" value="C_TYPE_LECTIN_1"/>
    <property type="match status" value="2"/>
</dbReference>
<dbReference type="PANTHER" id="PTHR46957:SF3">
    <property type="entry name" value="CYTOKINE RECEPTOR"/>
    <property type="match status" value="1"/>
</dbReference>
<comment type="subcellular location">
    <subcellularLocation>
        <location evidence="1">Membrane</location>
        <topology evidence="1">Single-pass membrane protein</topology>
    </subcellularLocation>
</comment>
<dbReference type="SMART" id="SM00181">
    <property type="entry name" value="EGF"/>
    <property type="match status" value="1"/>
</dbReference>
<proteinExistence type="predicted"/>
<comment type="caution">
    <text evidence="18">The sequence shown here is derived from an EMBL/GenBank/DDBJ whole genome shotgun (WGS) entry which is preliminary data.</text>
</comment>
<organism evidence="18 19">
    <name type="scientific">Oopsacas minuta</name>
    <dbReference type="NCBI Taxonomy" id="111878"/>
    <lineage>
        <taxon>Eukaryota</taxon>
        <taxon>Metazoa</taxon>
        <taxon>Porifera</taxon>
        <taxon>Hexactinellida</taxon>
        <taxon>Hexasterophora</taxon>
        <taxon>Lyssacinosida</taxon>
        <taxon>Leucopsacidae</taxon>
        <taxon>Oopsacas</taxon>
    </lineage>
</organism>
<evidence type="ECO:0000256" key="10">
    <source>
        <dbReference type="PROSITE-ProRule" id="PRU00076"/>
    </source>
</evidence>
<evidence type="ECO:0000256" key="5">
    <source>
        <dbReference type="ARBA" id="ARBA00022737"/>
    </source>
</evidence>
<dbReference type="InterPro" id="IPR003961">
    <property type="entry name" value="FN3_dom"/>
</dbReference>
<dbReference type="InterPro" id="IPR018378">
    <property type="entry name" value="C-type_lectin_CS"/>
</dbReference>
<keyword evidence="6" id="KW-1133">Transmembrane helix</keyword>
<keyword evidence="9" id="KW-0325">Glycoprotein</keyword>
<dbReference type="CDD" id="cd00054">
    <property type="entry name" value="EGF_CA"/>
    <property type="match status" value="1"/>
</dbReference>
<keyword evidence="19" id="KW-1185">Reference proteome</keyword>
<evidence type="ECO:0000256" key="6">
    <source>
        <dbReference type="ARBA" id="ARBA00022989"/>
    </source>
</evidence>
<evidence type="ECO:0000256" key="1">
    <source>
        <dbReference type="ARBA" id="ARBA00004167"/>
    </source>
</evidence>
<feature type="signal peptide" evidence="12">
    <location>
        <begin position="1"/>
        <end position="20"/>
    </location>
</feature>
<feature type="chain" id="PRO_5043596986" evidence="12">
    <location>
        <begin position="21"/>
        <end position="1244"/>
    </location>
</feature>
<dbReference type="FunFam" id="2.60.40.10:FF:000028">
    <property type="entry name" value="Neuronal cell adhesion molecule"/>
    <property type="match status" value="2"/>
</dbReference>
<dbReference type="PANTHER" id="PTHR46957">
    <property type="entry name" value="CYTOKINE RECEPTOR"/>
    <property type="match status" value="1"/>
</dbReference>
<dbReference type="InterPro" id="IPR007110">
    <property type="entry name" value="Ig-like_dom"/>
</dbReference>
<dbReference type="SUPFAM" id="SSF49265">
    <property type="entry name" value="Fibronectin type III"/>
    <property type="match status" value="4"/>
</dbReference>
<feature type="domain" description="Fibronectin type-III" evidence="17">
    <location>
        <begin position="1045"/>
        <end position="1140"/>
    </location>
</feature>
<dbReference type="InterPro" id="IPR009030">
    <property type="entry name" value="Growth_fac_rcpt_cys_sf"/>
</dbReference>
<dbReference type="InterPro" id="IPR016186">
    <property type="entry name" value="C-type_lectin-like/link_sf"/>
</dbReference>
<feature type="domain" description="Fibronectin type-III" evidence="17">
    <location>
        <begin position="1145"/>
        <end position="1240"/>
    </location>
</feature>
<dbReference type="PRINTS" id="PR00014">
    <property type="entry name" value="FNTYPEIII"/>
</dbReference>
<dbReference type="Pfam" id="PF00059">
    <property type="entry name" value="Lectin_C"/>
    <property type="match status" value="2"/>
</dbReference>
<dbReference type="Gene3D" id="3.10.250.10">
    <property type="entry name" value="SRCR-like domain"/>
    <property type="match status" value="1"/>
</dbReference>
<dbReference type="InterPro" id="IPR050713">
    <property type="entry name" value="RTP_Phos/Ushers"/>
</dbReference>
<dbReference type="InterPro" id="IPR036772">
    <property type="entry name" value="SRCR-like_dom_sf"/>
</dbReference>
<feature type="domain" description="EGF-like" evidence="13">
    <location>
        <begin position="503"/>
        <end position="538"/>
    </location>
</feature>
<dbReference type="Pfam" id="PF00041">
    <property type="entry name" value="fn3"/>
    <property type="match status" value="6"/>
</dbReference>
<dbReference type="SMART" id="SM00179">
    <property type="entry name" value="EGF_CA"/>
    <property type="match status" value="1"/>
</dbReference>
<feature type="domain" description="Fibronectin type-III" evidence="17">
    <location>
        <begin position="948"/>
        <end position="1043"/>
    </location>
</feature>
<dbReference type="InterPro" id="IPR016187">
    <property type="entry name" value="CTDL_fold"/>
</dbReference>
<dbReference type="InterPro" id="IPR000152">
    <property type="entry name" value="EGF-type_Asp/Asn_hydroxyl_site"/>
</dbReference>
<reference evidence="18 19" key="1">
    <citation type="journal article" date="2023" name="BMC Biol.">
        <title>The compact genome of the sponge Oopsacas minuta (Hexactinellida) is lacking key metazoan core genes.</title>
        <authorList>
            <person name="Santini S."/>
            <person name="Schenkelaars Q."/>
            <person name="Jourda C."/>
            <person name="Duchesne M."/>
            <person name="Belahbib H."/>
            <person name="Rocher C."/>
            <person name="Selva M."/>
            <person name="Riesgo A."/>
            <person name="Vervoort M."/>
            <person name="Leys S.P."/>
            <person name="Kodjabachian L."/>
            <person name="Le Bivic A."/>
            <person name="Borchiellini C."/>
            <person name="Claverie J.M."/>
            <person name="Renard E."/>
        </authorList>
    </citation>
    <scope>NUCLEOTIDE SEQUENCE [LARGE SCALE GENOMIC DNA]</scope>
    <source>
        <strain evidence="18">SPO-2</strain>
    </source>
</reference>
<dbReference type="PRINTS" id="PR00258">
    <property type="entry name" value="SPERACTRCPTR"/>
</dbReference>
<evidence type="ECO:0000259" key="15">
    <source>
        <dbReference type="PROSITE" id="PS50287"/>
    </source>
</evidence>
<dbReference type="Pfam" id="PF00530">
    <property type="entry name" value="SRCR"/>
    <property type="match status" value="1"/>
</dbReference>
<evidence type="ECO:0000259" key="14">
    <source>
        <dbReference type="PROSITE" id="PS50041"/>
    </source>
</evidence>
<sequence length="1244" mass="138720">MVFINIFYVFFVLLLKESQSNNPGDGTLRLYDGETENKGILEIFHNNRWGYICDFNWYVAAGRVACRQMGFPGYTSYSKSRRVRNTFWLASVRCSGHESSIINCPKGGWSSYSGYCGIYDGIYLQCLPKVYFGRMIGSSVYPLDNFATLQHSTTLHCSTQYANSAVKIGWSFTPIGQDIEESLTDSARWDSSSSNSKLYVSTSKLGFYSCYTIQGGVSKKYTVNLSQPPLDKGCQGGYCFGVFKPDRAINWATAQSNCISWGGDLASIRSMGEEKYILSLGNSSYGSCWIGHHDRYNEAGENATLFVSVGGSTSSYRNFYINEPNQSGNEDCVALRDWDEGGWRDVPCDSTNMCYVCGKPNCREDSCFEVLTRSTGVDWESAQSQCELKGGSLASISSELEEKFILNLMTDSSSQCWIGLNDRDREAGLNPNDYTWEDGNNAIYRHFRDEVVNTYRDCAVLSREDGTWVSADCNDTYTCYICKGAELCQSGYMFNPSQYDCLDINECSVANDCEQICTNTVGSYTCSCRERYYLSNFTSCELIHLEIELNGTSSSSKSIQLNWYTMYRPSNRLSEISYSVWIRDITFEVDRRFGLKYTTSYQKQLVLDLLPFRTYEIYIEAIDNETRNSSNTITIQTLTDIPSTPPATLNAFSTNPITIRLNLSPPSRETRNGIIIGYSILYSRIDQTREQQELISANLHTYDVTNLAEYTNYKIRVAAITSAGTGVYTEYVRTRTMESIPTASPIIVFIAKSPNSIELLLKPPSDLEEVNGVITAYTVVYSGDNVDTEDRTEIFTVESAVYYLTPISVNLTGLEEAVGYSIQARISTKVGGGPYSTAVEVTTTETAPTGPPLLFNILIHLPTLLTISWSPPELELQNGIITGYLVHYHGISIDTDERNFTTQSLIVNLTNLEEGALYEIEVCALNNAGEGPCLEVENRTQEIPPSQCPQNVQVEVDGSTSLLISWNSMLMTEENGVITSYMIIAKGHGYDTGEYVRTAKSDATYFTIEDLQEANEYSVSIAAANNAGIGPFSTELTAITNEDNPSGDPEDLFGIGTETVILLIWNPPAGIERNGKIIKYEIMYFGININRTKTHLFTTQLRVVIHNLHPGERYQLKIRAFTAQGAGPYSPILPIVMYENIPTAPPTNITLIPLSSTQIRVTWQELPLYDRNGAIRGYDLSISLLNNFSQVRVTEVSELVRTYTFSNLEPNTSYSVKIRARTLPGAGPYSEAVSITTLEKSIPV</sequence>
<evidence type="ECO:0000259" key="17">
    <source>
        <dbReference type="PROSITE" id="PS50853"/>
    </source>
</evidence>
<dbReference type="InterPro" id="IPR013783">
    <property type="entry name" value="Ig-like_fold"/>
</dbReference>
<dbReference type="GO" id="GO:0016020">
    <property type="term" value="C:membrane"/>
    <property type="evidence" value="ECO:0007669"/>
    <property type="project" value="UniProtKB-SubCell"/>
</dbReference>
<dbReference type="InterPro" id="IPR001881">
    <property type="entry name" value="EGF-like_Ca-bd_dom"/>
</dbReference>
<dbReference type="SUPFAM" id="SSF57184">
    <property type="entry name" value="Growth factor receptor domain"/>
    <property type="match status" value="1"/>
</dbReference>
<name>A0AAV7K0S8_9METZ</name>
<dbReference type="PROSITE" id="PS50853">
    <property type="entry name" value="FN3"/>
    <property type="match status" value="6"/>
</dbReference>
<dbReference type="Gene3D" id="2.10.25.10">
    <property type="entry name" value="Laminin"/>
    <property type="match status" value="1"/>
</dbReference>
<evidence type="ECO:0000256" key="8">
    <source>
        <dbReference type="ARBA" id="ARBA00023157"/>
    </source>
</evidence>
<evidence type="ECO:0000256" key="7">
    <source>
        <dbReference type="ARBA" id="ARBA00023136"/>
    </source>
</evidence>
<dbReference type="GO" id="GO:0005509">
    <property type="term" value="F:calcium ion binding"/>
    <property type="evidence" value="ECO:0007669"/>
    <property type="project" value="InterPro"/>
</dbReference>
<dbReference type="PROSITE" id="PS50835">
    <property type="entry name" value="IG_LIKE"/>
    <property type="match status" value="1"/>
</dbReference>
<dbReference type="SUPFAM" id="SSF56487">
    <property type="entry name" value="SRCR-like"/>
    <property type="match status" value="1"/>
</dbReference>
<evidence type="ECO:0000313" key="18">
    <source>
        <dbReference type="EMBL" id="KAI6654365.1"/>
    </source>
</evidence>
<evidence type="ECO:0000256" key="9">
    <source>
        <dbReference type="ARBA" id="ARBA00023180"/>
    </source>
</evidence>
<keyword evidence="2 10" id="KW-0245">EGF-like domain</keyword>
<feature type="domain" description="SRCR" evidence="15">
    <location>
        <begin position="28"/>
        <end position="127"/>
    </location>
</feature>
<evidence type="ECO:0000256" key="11">
    <source>
        <dbReference type="PROSITE-ProRule" id="PRU00196"/>
    </source>
</evidence>
<keyword evidence="5" id="KW-0677">Repeat</keyword>
<evidence type="ECO:0000256" key="2">
    <source>
        <dbReference type="ARBA" id="ARBA00022536"/>
    </source>
</evidence>
<keyword evidence="18" id="KW-0675">Receptor</keyword>
<dbReference type="EMBL" id="JAKMXF010000222">
    <property type="protein sequence ID" value="KAI6654365.1"/>
    <property type="molecule type" value="Genomic_DNA"/>
</dbReference>
<feature type="disulfide bond" evidence="10">
    <location>
        <begin position="507"/>
        <end position="517"/>
    </location>
</feature>
<dbReference type="PROSITE" id="PS00010">
    <property type="entry name" value="ASX_HYDROXYL"/>
    <property type="match status" value="1"/>
</dbReference>
<evidence type="ECO:0000259" key="13">
    <source>
        <dbReference type="PROSITE" id="PS50026"/>
    </source>
</evidence>
<feature type="domain" description="C-type lectin" evidence="14">
    <location>
        <begin position="235"/>
        <end position="349"/>
    </location>
</feature>
<dbReference type="CDD" id="cd00037">
    <property type="entry name" value="CLECT"/>
    <property type="match status" value="2"/>
</dbReference>
<dbReference type="PROSITE" id="PS00420">
    <property type="entry name" value="SRCR_1"/>
    <property type="match status" value="1"/>
</dbReference>
<dbReference type="Proteomes" id="UP001165289">
    <property type="component" value="Unassembled WGS sequence"/>
</dbReference>
<dbReference type="InterPro" id="IPR036116">
    <property type="entry name" value="FN3_sf"/>
</dbReference>
<evidence type="ECO:0000256" key="12">
    <source>
        <dbReference type="SAM" id="SignalP"/>
    </source>
</evidence>
<dbReference type="PROSITE" id="PS50026">
    <property type="entry name" value="EGF_3"/>
    <property type="match status" value="1"/>
</dbReference>
<dbReference type="FunFam" id="3.10.250.10:FF:000016">
    <property type="entry name" value="Scavenger receptor cysteine-rich protein type 12"/>
    <property type="match status" value="1"/>
</dbReference>
<evidence type="ECO:0000313" key="19">
    <source>
        <dbReference type="Proteomes" id="UP001165289"/>
    </source>
</evidence>
<feature type="domain" description="Fibronectin type-III" evidence="17">
    <location>
        <begin position="645"/>
        <end position="739"/>
    </location>
</feature>
<dbReference type="SMART" id="SM00202">
    <property type="entry name" value="SR"/>
    <property type="match status" value="1"/>
</dbReference>
<keyword evidence="7" id="KW-0472">Membrane</keyword>
<feature type="disulfide bond" evidence="11">
    <location>
        <begin position="94"/>
        <end position="104"/>
    </location>
</feature>
<evidence type="ECO:0000256" key="3">
    <source>
        <dbReference type="ARBA" id="ARBA00022692"/>
    </source>
</evidence>
<keyword evidence="8 11" id="KW-1015">Disulfide bond</keyword>
<comment type="caution">
    <text evidence="11">Lacks conserved residue(s) required for the propagation of feature annotation.</text>
</comment>
<keyword evidence="3" id="KW-0812">Transmembrane</keyword>
<dbReference type="InterPro" id="IPR018097">
    <property type="entry name" value="EGF_Ca-bd_CS"/>
</dbReference>
<feature type="domain" description="Fibronectin type-III" evidence="17">
    <location>
        <begin position="848"/>
        <end position="946"/>
    </location>
</feature>
<dbReference type="AlphaFoldDB" id="A0AAV7K0S8"/>
<feature type="domain" description="C-type lectin" evidence="14">
    <location>
        <begin position="363"/>
        <end position="474"/>
    </location>
</feature>
<dbReference type="SUPFAM" id="SSF56436">
    <property type="entry name" value="C-type lectin-like"/>
    <property type="match status" value="2"/>
</dbReference>
<evidence type="ECO:0000259" key="16">
    <source>
        <dbReference type="PROSITE" id="PS50835"/>
    </source>
</evidence>
<feature type="domain" description="Fibronectin type-III" evidence="17">
    <location>
        <begin position="741"/>
        <end position="846"/>
    </location>
</feature>
<keyword evidence="4 12" id="KW-0732">Signal</keyword>
<feature type="domain" description="Ig-like" evidence="16">
    <location>
        <begin position="128"/>
        <end position="226"/>
    </location>
</feature>
<dbReference type="SMART" id="SM00060">
    <property type="entry name" value="FN3"/>
    <property type="match status" value="7"/>
</dbReference>
<dbReference type="SMART" id="SM00034">
    <property type="entry name" value="CLECT"/>
    <property type="match status" value="2"/>
</dbReference>
<dbReference type="CDD" id="cd00063">
    <property type="entry name" value="FN3"/>
    <property type="match status" value="6"/>
</dbReference>
<dbReference type="Gene3D" id="2.60.40.10">
    <property type="entry name" value="Immunoglobulins"/>
    <property type="match status" value="7"/>
</dbReference>
<accession>A0AAV7K0S8</accession>
<dbReference type="Gene3D" id="3.10.100.10">
    <property type="entry name" value="Mannose-Binding Protein A, subunit A"/>
    <property type="match status" value="2"/>
</dbReference>
<evidence type="ECO:0000256" key="4">
    <source>
        <dbReference type="ARBA" id="ARBA00022729"/>
    </source>
</evidence>